<dbReference type="Proteomes" id="UP000324222">
    <property type="component" value="Unassembled WGS sequence"/>
</dbReference>
<evidence type="ECO:0000313" key="1">
    <source>
        <dbReference type="EMBL" id="MPD02874.1"/>
    </source>
</evidence>
<evidence type="ECO:0000313" key="2">
    <source>
        <dbReference type="Proteomes" id="UP000324222"/>
    </source>
</evidence>
<proteinExistence type="predicted"/>
<dbReference type="OrthoDB" id="3863715at2759"/>
<dbReference type="AlphaFoldDB" id="A0A5B7K8D4"/>
<reference evidence="1 2" key="1">
    <citation type="submission" date="2019-05" db="EMBL/GenBank/DDBJ databases">
        <title>Another draft genome of Portunus trituberculatus and its Hox gene families provides insights of decapod evolution.</title>
        <authorList>
            <person name="Jeong J.-H."/>
            <person name="Song I."/>
            <person name="Kim S."/>
            <person name="Choi T."/>
            <person name="Kim D."/>
            <person name="Ryu S."/>
            <person name="Kim W."/>
        </authorList>
    </citation>
    <scope>NUCLEOTIDE SEQUENCE [LARGE SCALE GENOMIC DNA]</scope>
    <source>
        <tissue evidence="1">Muscle</tissue>
    </source>
</reference>
<organism evidence="1 2">
    <name type="scientific">Portunus trituberculatus</name>
    <name type="common">Swimming crab</name>
    <name type="synonym">Neptunus trituberculatus</name>
    <dbReference type="NCBI Taxonomy" id="210409"/>
    <lineage>
        <taxon>Eukaryota</taxon>
        <taxon>Metazoa</taxon>
        <taxon>Ecdysozoa</taxon>
        <taxon>Arthropoda</taxon>
        <taxon>Crustacea</taxon>
        <taxon>Multicrustacea</taxon>
        <taxon>Malacostraca</taxon>
        <taxon>Eumalacostraca</taxon>
        <taxon>Eucarida</taxon>
        <taxon>Decapoda</taxon>
        <taxon>Pleocyemata</taxon>
        <taxon>Brachyura</taxon>
        <taxon>Eubrachyura</taxon>
        <taxon>Portunoidea</taxon>
        <taxon>Portunidae</taxon>
        <taxon>Portuninae</taxon>
        <taxon>Portunus</taxon>
    </lineage>
</organism>
<comment type="caution">
    <text evidence="1">The sequence shown here is derived from an EMBL/GenBank/DDBJ whole genome shotgun (WGS) entry which is preliminary data.</text>
</comment>
<keyword evidence="2" id="KW-1185">Reference proteome</keyword>
<dbReference type="EMBL" id="VSRR010133506">
    <property type="protein sequence ID" value="MPD02874.1"/>
    <property type="molecule type" value="Genomic_DNA"/>
</dbReference>
<name>A0A5B7K8D4_PORTR</name>
<gene>
    <name evidence="1" type="ORF">E2C01_098481</name>
</gene>
<protein>
    <submittedName>
        <fullName evidence="1">Uncharacterized protein</fullName>
    </submittedName>
</protein>
<accession>A0A5B7K8D4</accession>
<sequence>MPRVKIKTSSPSGTNKQKLLRTLSDQLIYATRIITTPDAFLVLTRTDDDADKIFSSTTLDLLKADNFQPLLPPEIRAKRTIVLRNTDEHIYNNTEKEIEAELLNENDFLNEGIENIFKIPKTKIIKITLNSSTAAKKATDKGLLAFHMSIPHFNISIDEHIPLMTCLKCSHRGPPD</sequence>